<organism evidence="3 4">
    <name type="scientific">Streptomyces changanensis</name>
    <dbReference type="NCBI Taxonomy" id="2964669"/>
    <lineage>
        <taxon>Bacteria</taxon>
        <taxon>Bacillati</taxon>
        <taxon>Actinomycetota</taxon>
        <taxon>Actinomycetes</taxon>
        <taxon>Kitasatosporales</taxon>
        <taxon>Streptomycetaceae</taxon>
        <taxon>Streptomyces</taxon>
    </lineage>
</organism>
<dbReference type="PANTHER" id="PTHR46278:SF2">
    <property type="entry name" value="ASPARTATE-SEMIALDEHYDE DEHYDROGENASE"/>
    <property type="match status" value="1"/>
</dbReference>
<dbReference type="Gene3D" id="3.30.360.10">
    <property type="entry name" value="Dihydrodipicolinate Reductase, domain 2"/>
    <property type="match status" value="1"/>
</dbReference>
<proteinExistence type="inferred from homology"/>
<feature type="region of interest" description="Disordered" evidence="2">
    <location>
        <begin position="69"/>
        <end position="90"/>
    </location>
</feature>
<dbReference type="Proteomes" id="UP001060150">
    <property type="component" value="Chromosome"/>
</dbReference>
<name>A0ABY5NGB8_9ACTN</name>
<comment type="similarity">
    <text evidence="1">Belongs to the aspartate-semialdehyde dehydrogenase family.</text>
</comment>
<dbReference type="RefSeq" id="WP_232790975.1">
    <property type="nucleotide sequence ID" value="NZ_CP102332.1"/>
</dbReference>
<evidence type="ECO:0000313" key="4">
    <source>
        <dbReference type="Proteomes" id="UP001060150"/>
    </source>
</evidence>
<dbReference type="EMBL" id="CP102332">
    <property type="protein sequence ID" value="UUS35060.1"/>
    <property type="molecule type" value="Genomic_DNA"/>
</dbReference>
<sequence length="90" mass="9762">MPLVVPEVDPHATRLRPRRIVASPDCTTLALIVAVGALRAEFGLDEPVVSAYQAASGADQAGVDVLRGQVGGRRRHRAGRRTRRRAQGRR</sequence>
<dbReference type="PANTHER" id="PTHR46278">
    <property type="entry name" value="DEHYDROGENASE, PUTATIVE-RELATED"/>
    <property type="match status" value="1"/>
</dbReference>
<gene>
    <name evidence="3" type="ORF">NRO40_16150</name>
</gene>
<evidence type="ECO:0000256" key="2">
    <source>
        <dbReference type="SAM" id="MobiDB-lite"/>
    </source>
</evidence>
<evidence type="ECO:0000256" key="1">
    <source>
        <dbReference type="ARBA" id="ARBA00010584"/>
    </source>
</evidence>
<accession>A0ABY5NGB8</accession>
<keyword evidence="4" id="KW-1185">Reference proteome</keyword>
<feature type="compositionally biased region" description="Basic residues" evidence="2">
    <location>
        <begin position="72"/>
        <end position="90"/>
    </location>
</feature>
<evidence type="ECO:0000313" key="3">
    <source>
        <dbReference type="EMBL" id="UUS35060.1"/>
    </source>
</evidence>
<dbReference type="SUPFAM" id="SSF55347">
    <property type="entry name" value="Glyceraldehyde-3-phosphate dehydrogenase-like, C-terminal domain"/>
    <property type="match status" value="1"/>
</dbReference>
<reference evidence="3" key="1">
    <citation type="submission" date="2022-08" db="EMBL/GenBank/DDBJ databases">
        <title>Streptomyces changanensis sp. nov., an actinomycete isolated from soil.</title>
        <authorList>
            <person name="Wu H."/>
            <person name="Han L."/>
        </authorList>
    </citation>
    <scope>NUCLEOTIDE SEQUENCE</scope>
    <source>
        <strain evidence="3">HL-66</strain>
    </source>
</reference>
<protein>
    <submittedName>
        <fullName evidence="3">Uncharacterized protein</fullName>
    </submittedName>
</protein>